<dbReference type="AlphaFoldDB" id="A0A4V3I6B8"/>
<protein>
    <submittedName>
        <fullName evidence="2">Uncharacterized protein</fullName>
    </submittedName>
</protein>
<reference evidence="2 3" key="1">
    <citation type="submission" date="2019-03" db="EMBL/GenBank/DDBJ databases">
        <title>Genomics of glacier-inhabiting Cryobacterium strains.</title>
        <authorList>
            <person name="Liu Q."/>
            <person name="Xin Y.-H."/>
        </authorList>
    </citation>
    <scope>NUCLEOTIDE SEQUENCE [LARGE SCALE GENOMIC DNA]</scope>
    <source>
        <strain evidence="2 3">Sr47</strain>
    </source>
</reference>
<feature type="compositionally biased region" description="Low complexity" evidence="1">
    <location>
        <begin position="26"/>
        <end position="36"/>
    </location>
</feature>
<dbReference type="Proteomes" id="UP000297866">
    <property type="component" value="Unassembled WGS sequence"/>
</dbReference>
<evidence type="ECO:0000313" key="2">
    <source>
        <dbReference type="EMBL" id="TFB49525.1"/>
    </source>
</evidence>
<proteinExistence type="predicted"/>
<sequence length="76" mass="8755">MIAIASDRSGRMRIIGHESMMDSSNRAAGPARLRASRARSVSTARVRFERRHVGIHLAIFHRLTIPRAWKMWHGRH</sequence>
<comment type="caution">
    <text evidence="2">The sequence shown here is derived from an EMBL/GenBank/DDBJ whole genome shotgun (WGS) entry which is preliminary data.</text>
</comment>
<organism evidence="2 3">
    <name type="scientific">Cryobacterium tagatosivorans</name>
    <dbReference type="NCBI Taxonomy" id="1259199"/>
    <lineage>
        <taxon>Bacteria</taxon>
        <taxon>Bacillati</taxon>
        <taxon>Actinomycetota</taxon>
        <taxon>Actinomycetes</taxon>
        <taxon>Micrococcales</taxon>
        <taxon>Microbacteriaceae</taxon>
        <taxon>Cryobacterium</taxon>
    </lineage>
</organism>
<evidence type="ECO:0000256" key="1">
    <source>
        <dbReference type="SAM" id="MobiDB-lite"/>
    </source>
</evidence>
<feature type="region of interest" description="Disordered" evidence="1">
    <location>
        <begin position="17"/>
        <end position="36"/>
    </location>
</feature>
<evidence type="ECO:0000313" key="3">
    <source>
        <dbReference type="Proteomes" id="UP000297866"/>
    </source>
</evidence>
<gene>
    <name evidence="2" type="ORF">E3O23_11830</name>
</gene>
<dbReference type="RefSeq" id="WP_134491255.1">
    <property type="nucleotide sequence ID" value="NZ_SOEZ01000057.1"/>
</dbReference>
<name>A0A4V3I6B8_9MICO</name>
<dbReference type="EMBL" id="SOEZ01000057">
    <property type="protein sequence ID" value="TFB49525.1"/>
    <property type="molecule type" value="Genomic_DNA"/>
</dbReference>
<accession>A0A4V3I6B8</accession>
<keyword evidence="3" id="KW-1185">Reference proteome</keyword>